<keyword evidence="3" id="KW-1185">Reference proteome</keyword>
<proteinExistence type="predicted"/>
<evidence type="ECO:0000313" key="3">
    <source>
        <dbReference type="Proteomes" id="UP000516446"/>
    </source>
</evidence>
<organism evidence="2 3">
    <name type="scientific">Weissella koreensis</name>
    <dbReference type="NCBI Taxonomy" id="165096"/>
    <lineage>
        <taxon>Bacteria</taxon>
        <taxon>Bacillati</taxon>
        <taxon>Bacillota</taxon>
        <taxon>Bacilli</taxon>
        <taxon>Lactobacillales</taxon>
        <taxon>Lactobacillaceae</taxon>
        <taxon>Weissella</taxon>
    </lineage>
</organism>
<evidence type="ECO:0000313" key="2">
    <source>
        <dbReference type="EMBL" id="QNT64044.1"/>
    </source>
</evidence>
<dbReference type="GO" id="GO:0000166">
    <property type="term" value="F:nucleotide binding"/>
    <property type="evidence" value="ECO:0007669"/>
    <property type="project" value="InterPro"/>
</dbReference>
<dbReference type="EMBL" id="CP043431">
    <property type="protein sequence ID" value="QNT64044.1"/>
    <property type="molecule type" value="Genomic_DNA"/>
</dbReference>
<dbReference type="RefSeq" id="WP_006845764.1">
    <property type="nucleotide sequence ID" value="NZ_CP026847.1"/>
</dbReference>
<evidence type="ECO:0000259" key="1">
    <source>
        <dbReference type="Pfam" id="PF01408"/>
    </source>
</evidence>
<name>A0A7H1MKQ8_9LACO</name>
<protein>
    <submittedName>
        <fullName evidence="2">Gfo/Idh/MocA family oxidoreductase</fullName>
    </submittedName>
</protein>
<dbReference type="Pfam" id="PF01408">
    <property type="entry name" value="GFO_IDH_MocA"/>
    <property type="match status" value="1"/>
</dbReference>
<dbReference type="PANTHER" id="PTHR43054:SF1">
    <property type="entry name" value="SCYLLO-INOSITOL 2-DEHYDROGENASE (NADP(+)) IOLU"/>
    <property type="match status" value="1"/>
</dbReference>
<dbReference type="Gene3D" id="3.30.360.10">
    <property type="entry name" value="Dihydrodipicolinate Reductase, domain 2"/>
    <property type="match status" value="1"/>
</dbReference>
<dbReference type="SUPFAM" id="SSF55347">
    <property type="entry name" value="Glyceraldehyde-3-phosphate dehydrogenase-like, C-terminal domain"/>
    <property type="match status" value="1"/>
</dbReference>
<dbReference type="AlphaFoldDB" id="A0A7H1MKQ8"/>
<dbReference type="PANTHER" id="PTHR43054">
    <property type="match status" value="1"/>
</dbReference>
<reference evidence="2 3" key="1">
    <citation type="submission" date="2019-08" db="EMBL/GenBank/DDBJ databases">
        <authorList>
            <person name="Chang H.C."/>
            <person name="Mun S.Y."/>
        </authorList>
    </citation>
    <scope>NUCLEOTIDE SEQUENCE [LARGE SCALE GENOMIC DNA]</scope>
    <source>
        <strain evidence="2 3">SK</strain>
    </source>
</reference>
<dbReference type="SUPFAM" id="SSF51735">
    <property type="entry name" value="NAD(P)-binding Rossmann-fold domains"/>
    <property type="match status" value="1"/>
</dbReference>
<dbReference type="InterPro" id="IPR000683">
    <property type="entry name" value="Gfo/Idh/MocA-like_OxRdtase_N"/>
</dbReference>
<dbReference type="Proteomes" id="UP000516446">
    <property type="component" value="Chromosome"/>
</dbReference>
<feature type="domain" description="Gfo/Idh/MocA-like oxidoreductase N-terminal" evidence="1">
    <location>
        <begin position="4"/>
        <end position="115"/>
    </location>
</feature>
<accession>A0A7H1MKQ8</accession>
<dbReference type="OMA" id="AHETGKY"/>
<sequence length="332" mass="37055">MTLKLGIIGTNWITKMFIEAAIATDQYELVAIYSRTEEKGQEFATNFAGDQAVWTDLDAFLQSGIDVVYIASPNSLHFEQAASAIKSGVNVIVEKSAFDNPEQYEKIHSLLQENPSVKLFEAARHIYQDNFKVIEEKIKQMDHISGATFVYEKYSSRFDDYLAGKNPNVLSREFSAGALADLGVYPLYAAIKLFGLPENQYYFATLLDNGADGRGTAILRYPNFDVTLIFGKSTNSYELSEVHGRRDTIVIDNIAELGEVKYDDGQGNLTVISQPAPKNPMVQEAMFFANGLQDNLTTNEYEEAAILSQKVNLVLTKLRQSAGIKFPSDQEY</sequence>
<dbReference type="InterPro" id="IPR036291">
    <property type="entry name" value="NAD(P)-bd_dom_sf"/>
</dbReference>
<dbReference type="Gene3D" id="3.40.50.720">
    <property type="entry name" value="NAD(P)-binding Rossmann-like Domain"/>
    <property type="match status" value="1"/>
</dbReference>
<gene>
    <name evidence="2" type="ORF">FY536_01575</name>
</gene>